<dbReference type="InterPro" id="IPR047201">
    <property type="entry name" value="ERI-1_3'hExo-like"/>
</dbReference>
<sequence>MYLFVIDFEATCYEKNPPPRFFSEIIEVGGVIVNPQTREVINEYQTFVKPVLFPKLSLFCTALTSITQEQVNQGIPFAQAVQELRTFSTKYPSIFCSWGHYDRKQLKRQCNNFQVSYPFSAKHINLKEAHSQFYNVRRMGMKGALLYHGLSITGTHHRGIDDARNIAKITQKMLAEGWNWKDSEQSY</sequence>
<proteinExistence type="predicted"/>
<dbReference type="InterPro" id="IPR012337">
    <property type="entry name" value="RNaseH-like_sf"/>
</dbReference>
<reference evidence="5 6" key="1">
    <citation type="submission" date="2020-07" db="EMBL/GenBank/DDBJ databases">
        <authorList>
            <person name="Feng H."/>
        </authorList>
    </citation>
    <scope>NUCLEOTIDE SEQUENCE [LARGE SCALE GENOMIC DNA]</scope>
    <source>
        <strain evidence="6">s-10</strain>
    </source>
</reference>
<keyword evidence="2" id="KW-0378">Hydrolase</keyword>
<dbReference type="PANTHER" id="PTHR23044">
    <property type="entry name" value="3'-5' EXONUCLEASE ERI1-RELATED"/>
    <property type="match status" value="1"/>
</dbReference>
<evidence type="ECO:0000256" key="1">
    <source>
        <dbReference type="ARBA" id="ARBA00022722"/>
    </source>
</evidence>
<name>A0A7W1WNV7_9BACL</name>
<dbReference type="InterPro" id="IPR036397">
    <property type="entry name" value="RNaseH_sf"/>
</dbReference>
<feature type="domain" description="Exonuclease" evidence="4">
    <location>
        <begin position="2"/>
        <end position="179"/>
    </location>
</feature>
<evidence type="ECO:0000313" key="6">
    <source>
        <dbReference type="Proteomes" id="UP000535491"/>
    </source>
</evidence>
<evidence type="ECO:0000256" key="3">
    <source>
        <dbReference type="ARBA" id="ARBA00022839"/>
    </source>
</evidence>
<dbReference type="Proteomes" id="UP000535491">
    <property type="component" value="Unassembled WGS sequence"/>
</dbReference>
<dbReference type="CDD" id="cd06133">
    <property type="entry name" value="ERI-1_3'hExo_like"/>
    <property type="match status" value="1"/>
</dbReference>
<dbReference type="Gene3D" id="3.30.420.10">
    <property type="entry name" value="Ribonuclease H-like superfamily/Ribonuclease H"/>
    <property type="match status" value="1"/>
</dbReference>
<keyword evidence="6" id="KW-1185">Reference proteome</keyword>
<accession>A0A7W1WNV7</accession>
<protein>
    <submittedName>
        <fullName evidence="5">Exonuclease domain-containing protein</fullName>
    </submittedName>
</protein>
<gene>
    <name evidence="5" type="ORF">H1191_03265</name>
</gene>
<dbReference type="PANTHER" id="PTHR23044:SF61">
    <property type="entry name" value="3'-5' EXORIBONUCLEASE 1-RELATED"/>
    <property type="match status" value="1"/>
</dbReference>
<dbReference type="SUPFAM" id="SSF53098">
    <property type="entry name" value="Ribonuclease H-like"/>
    <property type="match status" value="1"/>
</dbReference>
<evidence type="ECO:0000259" key="4">
    <source>
        <dbReference type="SMART" id="SM00479"/>
    </source>
</evidence>
<dbReference type="InterPro" id="IPR013520">
    <property type="entry name" value="Ribonucl_H"/>
</dbReference>
<dbReference type="AlphaFoldDB" id="A0A7W1WNV7"/>
<organism evidence="5 6">
    <name type="scientific">Paenactinomyces guangxiensis</name>
    <dbReference type="NCBI Taxonomy" id="1490290"/>
    <lineage>
        <taxon>Bacteria</taxon>
        <taxon>Bacillati</taxon>
        <taxon>Bacillota</taxon>
        <taxon>Bacilli</taxon>
        <taxon>Bacillales</taxon>
        <taxon>Thermoactinomycetaceae</taxon>
        <taxon>Paenactinomyces</taxon>
    </lineage>
</organism>
<evidence type="ECO:0000256" key="2">
    <source>
        <dbReference type="ARBA" id="ARBA00022801"/>
    </source>
</evidence>
<keyword evidence="3 5" id="KW-0269">Exonuclease</keyword>
<dbReference type="GO" id="GO:0003676">
    <property type="term" value="F:nucleic acid binding"/>
    <property type="evidence" value="ECO:0007669"/>
    <property type="project" value="InterPro"/>
</dbReference>
<dbReference type="Pfam" id="PF00929">
    <property type="entry name" value="RNase_T"/>
    <property type="match status" value="1"/>
</dbReference>
<comment type="caution">
    <text evidence="5">The sequence shown here is derived from an EMBL/GenBank/DDBJ whole genome shotgun (WGS) entry which is preliminary data.</text>
</comment>
<keyword evidence="1" id="KW-0540">Nuclease</keyword>
<dbReference type="GO" id="GO:0000175">
    <property type="term" value="F:3'-5'-RNA exonuclease activity"/>
    <property type="evidence" value="ECO:0007669"/>
    <property type="project" value="InterPro"/>
</dbReference>
<dbReference type="SMART" id="SM00479">
    <property type="entry name" value="EXOIII"/>
    <property type="match status" value="1"/>
</dbReference>
<dbReference type="EMBL" id="JACEIQ010000001">
    <property type="protein sequence ID" value="MBA4493327.1"/>
    <property type="molecule type" value="Genomic_DNA"/>
</dbReference>
<dbReference type="InterPro" id="IPR051274">
    <property type="entry name" value="3-5_Exoribonuclease"/>
</dbReference>
<evidence type="ECO:0000313" key="5">
    <source>
        <dbReference type="EMBL" id="MBA4493327.1"/>
    </source>
</evidence>